<dbReference type="PANTHER" id="PTHR37042">
    <property type="entry name" value="OUTER MEMBRANE PROTEIN RV1973"/>
    <property type="match status" value="1"/>
</dbReference>
<dbReference type="SUPFAM" id="SSF54427">
    <property type="entry name" value="NTF2-like"/>
    <property type="match status" value="1"/>
</dbReference>
<dbReference type="PANTHER" id="PTHR37042:SF4">
    <property type="entry name" value="OUTER MEMBRANE PROTEIN RV1973"/>
    <property type="match status" value="1"/>
</dbReference>
<comment type="subcellular location">
    <subcellularLocation>
        <location evidence="1">Membrane</location>
    </subcellularLocation>
</comment>
<reference evidence="5 6" key="1">
    <citation type="journal article" date="2019" name="Emerg. Microbes Infect.">
        <title>Comprehensive subspecies identification of 175 nontuberculous mycobacteria species based on 7547 genomic profiles.</title>
        <authorList>
            <person name="Matsumoto Y."/>
            <person name="Kinjo T."/>
            <person name="Motooka D."/>
            <person name="Nabeya D."/>
            <person name="Jung N."/>
            <person name="Uechi K."/>
            <person name="Horii T."/>
            <person name="Iida T."/>
            <person name="Fujita J."/>
            <person name="Nakamura S."/>
        </authorList>
    </citation>
    <scope>NUCLEOTIDE SEQUENCE [LARGE SCALE GENOMIC DNA]</scope>
    <source>
        <strain evidence="5 6">JCM 17322</strain>
    </source>
</reference>
<proteinExistence type="predicted"/>
<feature type="transmembrane region" description="Helical" evidence="4">
    <location>
        <begin position="103"/>
        <end position="125"/>
    </location>
</feature>
<keyword evidence="4" id="KW-1133">Transmembrane helix</keyword>
<protein>
    <recommendedName>
        <fullName evidence="7">Mce associated membrane protein</fullName>
    </recommendedName>
</protein>
<dbReference type="EMBL" id="BLKW01000002">
    <property type="protein sequence ID" value="GFG74509.1"/>
    <property type="molecule type" value="Genomic_DNA"/>
</dbReference>
<evidence type="ECO:0000256" key="4">
    <source>
        <dbReference type="SAM" id="Phobius"/>
    </source>
</evidence>
<evidence type="ECO:0000256" key="3">
    <source>
        <dbReference type="SAM" id="MobiDB-lite"/>
    </source>
</evidence>
<keyword evidence="2 4" id="KW-0472">Membrane</keyword>
<organism evidence="5 6">
    <name type="scientific">Mycobacterium botniense</name>
    <dbReference type="NCBI Taxonomy" id="84962"/>
    <lineage>
        <taxon>Bacteria</taxon>
        <taxon>Bacillati</taxon>
        <taxon>Actinomycetota</taxon>
        <taxon>Actinomycetes</taxon>
        <taxon>Mycobacteriales</taxon>
        <taxon>Mycobacteriaceae</taxon>
        <taxon>Mycobacterium</taxon>
    </lineage>
</organism>
<gene>
    <name evidence="5" type="ORF">MBOT_18740</name>
</gene>
<feature type="region of interest" description="Disordered" evidence="3">
    <location>
        <begin position="1"/>
        <end position="21"/>
    </location>
</feature>
<keyword evidence="6" id="KW-1185">Reference proteome</keyword>
<dbReference type="InterPro" id="IPR032710">
    <property type="entry name" value="NTF2-like_dom_sf"/>
</dbReference>
<dbReference type="GO" id="GO:0016020">
    <property type="term" value="C:membrane"/>
    <property type="evidence" value="ECO:0007669"/>
    <property type="project" value="UniProtKB-SubCell"/>
</dbReference>
<dbReference type="RefSeq" id="WP_163756252.1">
    <property type="nucleotide sequence ID" value="NZ_BLKW01000002.1"/>
</dbReference>
<evidence type="ECO:0000313" key="5">
    <source>
        <dbReference type="EMBL" id="GFG74509.1"/>
    </source>
</evidence>
<evidence type="ECO:0008006" key="7">
    <source>
        <dbReference type="Google" id="ProtNLM"/>
    </source>
</evidence>
<dbReference type="AlphaFoldDB" id="A0A7I9XXI5"/>
<comment type="caution">
    <text evidence="5">The sequence shown here is derived from an EMBL/GenBank/DDBJ whole genome shotgun (WGS) entry which is preliminary data.</text>
</comment>
<evidence type="ECO:0000313" key="6">
    <source>
        <dbReference type="Proteomes" id="UP000465361"/>
    </source>
</evidence>
<accession>A0A7I9XXI5</accession>
<evidence type="ECO:0000256" key="2">
    <source>
        <dbReference type="ARBA" id="ARBA00023136"/>
    </source>
</evidence>
<feature type="compositionally biased region" description="Low complexity" evidence="3">
    <location>
        <begin position="37"/>
        <end position="48"/>
    </location>
</feature>
<sequence>MTVGDRPVSAPGAGDRDDAPKSASFVLAEAAEAEALAAEAEARAAAARARAERLRRQAEAASSDRPDGRDTATPHADDTGPDAPAADTGPPRHRRLRHPGIKVTAVCAGLVLICASLAASGYMVWRDHAASQQKHRIAEYAAAARRDVAALMSLDFNKTKEDLQRIEDNSTGRFKSTFPAFADQLSKRLQQSKMVTTVTVNDVAVESMTDDSAIVLVAATTQATGPDGQLQPQPWHIALGLRRDGGQPKMSSIEFVQ</sequence>
<evidence type="ECO:0000256" key="1">
    <source>
        <dbReference type="ARBA" id="ARBA00004370"/>
    </source>
</evidence>
<feature type="compositionally biased region" description="Basic and acidic residues" evidence="3">
    <location>
        <begin position="49"/>
        <end position="78"/>
    </location>
</feature>
<keyword evidence="4" id="KW-0812">Transmembrane</keyword>
<name>A0A7I9XXI5_9MYCO</name>
<feature type="region of interest" description="Disordered" evidence="3">
    <location>
        <begin position="37"/>
        <end position="97"/>
    </location>
</feature>
<dbReference type="Proteomes" id="UP000465361">
    <property type="component" value="Unassembled WGS sequence"/>
</dbReference>